<dbReference type="GO" id="GO:0033897">
    <property type="term" value="F:ribonuclease T2 activity"/>
    <property type="evidence" value="ECO:0007669"/>
    <property type="project" value="InterPro"/>
</dbReference>
<protein>
    <submittedName>
        <fullName evidence="2">Uncharacterized protein</fullName>
    </submittedName>
</protein>
<evidence type="ECO:0000256" key="1">
    <source>
        <dbReference type="SAM" id="MobiDB-lite"/>
    </source>
</evidence>
<proteinExistence type="predicted"/>
<dbReference type="AlphaFoldDB" id="A0A9Q8PB20"/>
<gene>
    <name evidence="2" type="ORF">CLAFUR5_07472</name>
</gene>
<dbReference type="InterPro" id="IPR036430">
    <property type="entry name" value="RNase_T2-like_sf"/>
</dbReference>
<accession>A0A9Q8PB20</accession>
<reference evidence="2" key="1">
    <citation type="submission" date="2021-12" db="EMBL/GenBank/DDBJ databases">
        <authorList>
            <person name="Zaccaron A."/>
            <person name="Stergiopoulos I."/>
        </authorList>
    </citation>
    <scope>NUCLEOTIDE SEQUENCE</scope>
    <source>
        <strain evidence="2">Race5_Kim</strain>
    </source>
</reference>
<name>A0A9Q8PB20_PASFU</name>
<evidence type="ECO:0000313" key="3">
    <source>
        <dbReference type="Proteomes" id="UP000756132"/>
    </source>
</evidence>
<evidence type="ECO:0000313" key="2">
    <source>
        <dbReference type="EMBL" id="UJO19141.1"/>
    </source>
</evidence>
<dbReference type="OrthoDB" id="435754at2759"/>
<organism evidence="2 3">
    <name type="scientific">Passalora fulva</name>
    <name type="common">Tomato leaf mold</name>
    <name type="synonym">Cladosporium fulvum</name>
    <dbReference type="NCBI Taxonomy" id="5499"/>
    <lineage>
        <taxon>Eukaryota</taxon>
        <taxon>Fungi</taxon>
        <taxon>Dikarya</taxon>
        <taxon>Ascomycota</taxon>
        <taxon>Pezizomycotina</taxon>
        <taxon>Dothideomycetes</taxon>
        <taxon>Dothideomycetidae</taxon>
        <taxon>Mycosphaerellales</taxon>
        <taxon>Mycosphaerellaceae</taxon>
        <taxon>Fulvia</taxon>
    </lineage>
</organism>
<dbReference type="KEGG" id="ffu:CLAFUR5_07472"/>
<dbReference type="GO" id="GO:0003723">
    <property type="term" value="F:RNA binding"/>
    <property type="evidence" value="ECO:0007669"/>
    <property type="project" value="InterPro"/>
</dbReference>
<keyword evidence="3" id="KW-1185">Reference proteome</keyword>
<feature type="region of interest" description="Disordered" evidence="1">
    <location>
        <begin position="1"/>
        <end position="38"/>
    </location>
</feature>
<dbReference type="GeneID" id="71987350"/>
<dbReference type="EMBL" id="CP090168">
    <property type="protein sequence ID" value="UJO19141.1"/>
    <property type="molecule type" value="Genomic_DNA"/>
</dbReference>
<dbReference type="RefSeq" id="XP_047763507.1">
    <property type="nucleotide sequence ID" value="XM_047906620.1"/>
</dbReference>
<dbReference type="Proteomes" id="UP000756132">
    <property type="component" value="Chromosome 6"/>
</dbReference>
<reference evidence="2" key="2">
    <citation type="journal article" date="2022" name="Microb. Genom.">
        <title>A chromosome-scale genome assembly of the tomato pathogen Cladosporium fulvum reveals a compartmentalized genome architecture and the presence of a dispensable chromosome.</title>
        <authorList>
            <person name="Zaccaron A.Z."/>
            <person name="Chen L.H."/>
            <person name="Samaras A."/>
            <person name="Stergiopoulos I."/>
        </authorList>
    </citation>
    <scope>NUCLEOTIDE SEQUENCE</scope>
    <source>
        <strain evidence="2">Race5_Kim</strain>
    </source>
</reference>
<dbReference type="SUPFAM" id="SSF55895">
    <property type="entry name" value="Ribonuclease Rh-like"/>
    <property type="match status" value="1"/>
</dbReference>
<sequence>MVFHILLGSPSDAEPKPMARRRVATSAGRSSMLRRTKRSAPSVIHIPLNSWNPHTLRLPDFNRMRTALATTTSCTAISSCRHGTKSSLPKHATCYSTFDIPCYGPEYNTSGCPSTAYSKSVIEDALTQESGAVPYIGCSGPRYNEIEAGRAANTTDTGRTVVSEVWYFMHAYRRPQDHHTMLVDSTTLSGCTNATNAVRYYETTVQDAAQPGNYTS</sequence>
<dbReference type="Gene3D" id="3.90.730.10">
    <property type="entry name" value="Ribonuclease T2-like"/>
    <property type="match status" value="1"/>
</dbReference>